<dbReference type="PROSITE" id="PS51257">
    <property type="entry name" value="PROKAR_LIPOPROTEIN"/>
    <property type="match status" value="1"/>
</dbReference>
<dbReference type="InterPro" id="IPR029045">
    <property type="entry name" value="ClpP/crotonase-like_dom_sf"/>
</dbReference>
<dbReference type="InterPro" id="IPR001753">
    <property type="entry name" value="Enoyl-CoA_hydra/iso"/>
</dbReference>
<protein>
    <submittedName>
        <fullName evidence="1">Uncharacterized protein</fullName>
    </submittedName>
</protein>
<sequence length="257" mass="27988">MKGETVARVALWLLWSLWALACIVLLLGAAANYLASRTQTLPLVLQPGATAEITVYRFIDDPLRLRLRYADDGLEPSIDPEVRLRAETPTDRNEFRADTRSASATADVIRALESVEPDRFAASYFGYGRGDALPRGRSWLRLTVLAVDPALAGRAATLAILLEGRVFGAEEAQGLGLLTRIVADDQVAEAPRRSADRIAQGAPLAARINKRLSARLAQGGALTEDEYQDYFSYAESRDHKEGVRAFLAGVDPSFSGD</sequence>
<evidence type="ECO:0000313" key="1">
    <source>
        <dbReference type="EMBL" id="KAG1540866.1"/>
    </source>
</evidence>
<proteinExistence type="predicted"/>
<organism evidence="1 2">
    <name type="scientific">Rhizopus delemar</name>
    <dbReference type="NCBI Taxonomy" id="936053"/>
    <lineage>
        <taxon>Eukaryota</taxon>
        <taxon>Fungi</taxon>
        <taxon>Fungi incertae sedis</taxon>
        <taxon>Mucoromycota</taxon>
        <taxon>Mucoromycotina</taxon>
        <taxon>Mucoromycetes</taxon>
        <taxon>Mucorales</taxon>
        <taxon>Mucorineae</taxon>
        <taxon>Rhizopodaceae</taxon>
        <taxon>Rhizopus</taxon>
    </lineage>
</organism>
<dbReference type="InterPro" id="IPR014748">
    <property type="entry name" value="Enoyl-CoA_hydra_C"/>
</dbReference>
<comment type="caution">
    <text evidence="1">The sequence shown here is derived from an EMBL/GenBank/DDBJ whole genome shotgun (WGS) entry which is preliminary data.</text>
</comment>
<dbReference type="EMBL" id="JAANIU010006639">
    <property type="protein sequence ID" value="KAG1540866.1"/>
    <property type="molecule type" value="Genomic_DNA"/>
</dbReference>
<dbReference type="AlphaFoldDB" id="A0A9P6Y6X0"/>
<dbReference type="Gene3D" id="3.90.226.10">
    <property type="entry name" value="2-enoyl-CoA Hydratase, Chain A, domain 1"/>
    <property type="match status" value="1"/>
</dbReference>
<accession>A0A9P6Y6X0</accession>
<name>A0A9P6Y6X0_9FUNG</name>
<dbReference type="Pfam" id="PF00378">
    <property type="entry name" value="ECH_1"/>
    <property type="match status" value="1"/>
</dbReference>
<dbReference type="Gene3D" id="1.10.12.10">
    <property type="entry name" value="Lyase 2-enoyl-coa Hydratase, Chain A, domain 2"/>
    <property type="match status" value="1"/>
</dbReference>
<gene>
    <name evidence="1" type="ORF">G6F50_014302</name>
</gene>
<evidence type="ECO:0000313" key="2">
    <source>
        <dbReference type="Proteomes" id="UP000740926"/>
    </source>
</evidence>
<dbReference type="Proteomes" id="UP000740926">
    <property type="component" value="Unassembled WGS sequence"/>
</dbReference>
<keyword evidence="2" id="KW-1185">Reference proteome</keyword>
<dbReference type="SUPFAM" id="SSF52096">
    <property type="entry name" value="ClpP/crotonase"/>
    <property type="match status" value="1"/>
</dbReference>
<reference evidence="1 2" key="1">
    <citation type="journal article" date="2020" name="Microb. Genom.">
        <title>Genetic diversity of clinical and environmental Mucorales isolates obtained from an investigation of mucormycosis cases among solid organ transplant recipients.</title>
        <authorList>
            <person name="Nguyen M.H."/>
            <person name="Kaul D."/>
            <person name="Muto C."/>
            <person name="Cheng S.J."/>
            <person name="Richter R.A."/>
            <person name="Bruno V.M."/>
            <person name="Liu G."/>
            <person name="Beyhan S."/>
            <person name="Sundermann A.J."/>
            <person name="Mounaud S."/>
            <person name="Pasculle A.W."/>
            <person name="Nierman W.C."/>
            <person name="Driscoll E."/>
            <person name="Cumbie R."/>
            <person name="Clancy C.J."/>
            <person name="Dupont C.L."/>
        </authorList>
    </citation>
    <scope>NUCLEOTIDE SEQUENCE [LARGE SCALE GENOMIC DNA]</scope>
    <source>
        <strain evidence="1 2">GL24</strain>
    </source>
</reference>